<sequence length="161" mass="18038">MRIQIVKACVDLPPPTWKADEATALYLYVVPWMPNMVLGNGALARIRMRGFSEAYAGVRSYVDYPVMFATGIRAFGDDKLFLEVLFQNFSGTLHVPADLGLSFYYVPELQSPSTSEDEGEVAASTATQPVKQRQEAELSNRGSEPKAREEQEKAEESWRIK</sequence>
<gene>
    <name evidence="2" type="primary">PK2</name>
    <name evidence="2" type="ORF">SNAT2548_LOCUS24949</name>
</gene>
<dbReference type="OrthoDB" id="438341at2759"/>
<dbReference type="EMBL" id="CAJNDS010002375">
    <property type="protein sequence ID" value="CAE7454273.1"/>
    <property type="molecule type" value="Genomic_DNA"/>
</dbReference>
<reference evidence="2" key="1">
    <citation type="submission" date="2021-02" db="EMBL/GenBank/DDBJ databases">
        <authorList>
            <person name="Dougan E. K."/>
            <person name="Rhodes N."/>
            <person name="Thang M."/>
            <person name="Chan C."/>
        </authorList>
    </citation>
    <scope>NUCLEOTIDE SEQUENCE</scope>
</reference>
<feature type="compositionally biased region" description="Basic and acidic residues" evidence="1">
    <location>
        <begin position="132"/>
        <end position="161"/>
    </location>
</feature>
<keyword evidence="3" id="KW-1185">Reference proteome</keyword>
<feature type="region of interest" description="Disordered" evidence="1">
    <location>
        <begin position="110"/>
        <end position="161"/>
    </location>
</feature>
<protein>
    <submittedName>
        <fullName evidence="2">PK2 protein</fullName>
    </submittedName>
</protein>
<organism evidence="2 3">
    <name type="scientific">Symbiodinium natans</name>
    <dbReference type="NCBI Taxonomy" id="878477"/>
    <lineage>
        <taxon>Eukaryota</taxon>
        <taxon>Sar</taxon>
        <taxon>Alveolata</taxon>
        <taxon>Dinophyceae</taxon>
        <taxon>Suessiales</taxon>
        <taxon>Symbiodiniaceae</taxon>
        <taxon>Symbiodinium</taxon>
    </lineage>
</organism>
<evidence type="ECO:0000313" key="3">
    <source>
        <dbReference type="Proteomes" id="UP000604046"/>
    </source>
</evidence>
<accession>A0A812RXJ2</accession>
<dbReference type="AlphaFoldDB" id="A0A812RXJ2"/>
<comment type="caution">
    <text evidence="2">The sequence shown here is derived from an EMBL/GenBank/DDBJ whole genome shotgun (WGS) entry which is preliminary data.</text>
</comment>
<evidence type="ECO:0000313" key="2">
    <source>
        <dbReference type="EMBL" id="CAE7454273.1"/>
    </source>
</evidence>
<evidence type="ECO:0000256" key="1">
    <source>
        <dbReference type="SAM" id="MobiDB-lite"/>
    </source>
</evidence>
<name>A0A812RXJ2_9DINO</name>
<dbReference type="Proteomes" id="UP000604046">
    <property type="component" value="Unassembled WGS sequence"/>
</dbReference>
<proteinExistence type="predicted"/>